<evidence type="ECO:0000313" key="2">
    <source>
        <dbReference type="Proteomes" id="UP001060215"/>
    </source>
</evidence>
<accession>A0ACC0H4W2</accession>
<protein>
    <submittedName>
        <fullName evidence="1">F-box/kelch-repeat protein</fullName>
    </submittedName>
</protein>
<dbReference type="EMBL" id="CM045764">
    <property type="protein sequence ID" value="KAI8008339.1"/>
    <property type="molecule type" value="Genomic_DNA"/>
</dbReference>
<proteinExistence type="predicted"/>
<organism evidence="1 2">
    <name type="scientific">Camellia lanceoleosa</name>
    <dbReference type="NCBI Taxonomy" id="1840588"/>
    <lineage>
        <taxon>Eukaryota</taxon>
        <taxon>Viridiplantae</taxon>
        <taxon>Streptophyta</taxon>
        <taxon>Embryophyta</taxon>
        <taxon>Tracheophyta</taxon>
        <taxon>Spermatophyta</taxon>
        <taxon>Magnoliopsida</taxon>
        <taxon>eudicotyledons</taxon>
        <taxon>Gunneridae</taxon>
        <taxon>Pentapetalae</taxon>
        <taxon>asterids</taxon>
        <taxon>Ericales</taxon>
        <taxon>Theaceae</taxon>
        <taxon>Camellia</taxon>
    </lineage>
</organism>
<gene>
    <name evidence="1" type="ORF">LOK49_LG07G01945</name>
</gene>
<reference evidence="1 2" key="1">
    <citation type="journal article" date="2022" name="Plant J.">
        <title>Chromosome-level genome of Camellia lanceoleosa provides a valuable resource for understanding genome evolution and self-incompatibility.</title>
        <authorList>
            <person name="Gong W."/>
            <person name="Xiao S."/>
            <person name="Wang L."/>
            <person name="Liao Z."/>
            <person name="Chang Y."/>
            <person name="Mo W."/>
            <person name="Hu G."/>
            <person name="Li W."/>
            <person name="Zhao G."/>
            <person name="Zhu H."/>
            <person name="Hu X."/>
            <person name="Ji K."/>
            <person name="Xiang X."/>
            <person name="Song Q."/>
            <person name="Yuan D."/>
            <person name="Jin S."/>
            <person name="Zhang L."/>
        </authorList>
    </citation>
    <scope>NUCLEOTIDE SEQUENCE [LARGE SCALE GENOMIC DNA]</scope>
    <source>
        <strain evidence="1">SQ_2022a</strain>
    </source>
</reference>
<dbReference type="Proteomes" id="UP001060215">
    <property type="component" value="Chromosome 7"/>
</dbReference>
<sequence length="258" mass="28936">PWGYKAPPEVEIYELTTSSWRSVNPMGFPYVFGEHSSQTFLNGAAHWVGHYPNKLGGPSSSLIVSFDMGNEVFGVIMVPEDSLAAQRGINIEINVFGESLCVMHDVFLSGSNQAYDMWVMEKYSVVESWTKLFAIVDYQQSLGPVIGFRKNSEVLLERSENLVSYDLKTKETKNLGIHGVGCFFYVATYVESLVLVRGLKGLSGRHESVNETEQKRTATKSRKNRQHTFLMGTKGIWVGQKLKVKVKTRKQEKVGVGK</sequence>
<name>A0ACC0H4W2_9ERIC</name>
<comment type="caution">
    <text evidence="1">The sequence shown here is derived from an EMBL/GenBank/DDBJ whole genome shotgun (WGS) entry which is preliminary data.</text>
</comment>
<evidence type="ECO:0000313" key="1">
    <source>
        <dbReference type="EMBL" id="KAI8008339.1"/>
    </source>
</evidence>
<feature type="non-terminal residue" evidence="1">
    <location>
        <position position="1"/>
    </location>
</feature>
<keyword evidence="2" id="KW-1185">Reference proteome</keyword>